<dbReference type="OrthoDB" id="4626779at2"/>
<dbReference type="Proteomes" id="UP000093902">
    <property type="component" value="Unassembled WGS sequence"/>
</dbReference>
<proteinExistence type="predicted"/>
<dbReference type="InterPro" id="IPR022536">
    <property type="entry name" value="EspC"/>
</dbReference>
<gene>
    <name evidence="1" type="ORF">A5792_23090</name>
</gene>
<accession>A0A1A0R1U4</accession>
<dbReference type="GO" id="GO:0009306">
    <property type="term" value="P:protein secretion"/>
    <property type="evidence" value="ECO:0007669"/>
    <property type="project" value="InterPro"/>
</dbReference>
<dbReference type="Pfam" id="PF10824">
    <property type="entry name" value="T7SS_ESX_EspC"/>
    <property type="match status" value="1"/>
</dbReference>
<protein>
    <recommendedName>
        <fullName evidence="3">ESX-1 secretion-associated protein</fullName>
    </recommendedName>
</protein>
<name>A0A1A0R1U4_MYCPR</name>
<comment type="caution">
    <text evidence="1">The sequence shown here is derived from an EMBL/GenBank/DDBJ whole genome shotgun (WGS) entry which is preliminary data.</text>
</comment>
<dbReference type="AlphaFoldDB" id="A0A1A0R1U4"/>
<sequence length="95" mass="9521">MLVNPELLRGFASEVGTASGDIQSADVGHKASTAADGLPGSATQWAVHLVGAHISEQVGKIAKGVGDVGVAVRGAADKYEVEDGSLAGSFNGLFK</sequence>
<dbReference type="EMBL" id="LZSO01000029">
    <property type="protein sequence ID" value="OBB27739.1"/>
    <property type="molecule type" value="Genomic_DNA"/>
</dbReference>
<evidence type="ECO:0008006" key="3">
    <source>
        <dbReference type="Google" id="ProtNLM"/>
    </source>
</evidence>
<reference evidence="2" key="1">
    <citation type="submission" date="2016-06" db="EMBL/GenBank/DDBJ databases">
        <authorList>
            <person name="Sutton G."/>
            <person name="Brinkac L."/>
            <person name="Sanka R."/>
            <person name="Adams M."/>
            <person name="Lau E."/>
            <person name="Mehaffy C."/>
            <person name="Tameris M."/>
            <person name="Hatherill M."/>
            <person name="Hanekom W."/>
            <person name="Mahomed H."/>
            <person name="Mcshane H."/>
        </authorList>
    </citation>
    <scope>NUCLEOTIDE SEQUENCE [LARGE SCALE GENOMIC DNA]</scope>
    <source>
        <strain evidence="2">852002-51209_SCH5440388</strain>
    </source>
</reference>
<organism evidence="1 2">
    <name type="scientific">Mycolicibacterium peregrinum</name>
    <name type="common">Mycobacterium peregrinum</name>
    <dbReference type="NCBI Taxonomy" id="43304"/>
    <lineage>
        <taxon>Bacteria</taxon>
        <taxon>Bacillati</taxon>
        <taxon>Actinomycetota</taxon>
        <taxon>Actinomycetes</taxon>
        <taxon>Mycobacteriales</taxon>
        <taxon>Mycobacteriaceae</taxon>
        <taxon>Mycolicibacterium</taxon>
    </lineage>
</organism>
<evidence type="ECO:0000313" key="2">
    <source>
        <dbReference type="Proteomes" id="UP000093902"/>
    </source>
</evidence>
<evidence type="ECO:0000313" key="1">
    <source>
        <dbReference type="EMBL" id="OBB27739.1"/>
    </source>
</evidence>
<dbReference type="RefSeq" id="WP_064933200.1">
    <property type="nucleotide sequence ID" value="NZ_LZSO01000029.1"/>
</dbReference>